<dbReference type="PROSITE" id="PS50097">
    <property type="entry name" value="BTB"/>
    <property type="match status" value="1"/>
</dbReference>
<dbReference type="VEuPathDB" id="FungiDB:BD410DRAFT_789578"/>
<keyword evidence="4" id="KW-1185">Reference proteome</keyword>
<evidence type="ECO:0000313" key="3">
    <source>
        <dbReference type="EMBL" id="TDL21472.1"/>
    </source>
</evidence>
<name>A0A4Y7Q2V3_9AGAM</name>
<dbReference type="InterPro" id="IPR000210">
    <property type="entry name" value="BTB/POZ_dom"/>
</dbReference>
<sequence>MDNDLGVPHRKYWLDDGSLVVKLGNDLFKVHRSVLVRQSPSFYPSLRRLTTNDEPPPSDGRGIEKSKTFDTETSNDAERVLIDNTPVFSVNPQMTITTRDFEALLTYLYRDIPLNASANDSFHDVYHLLRASSPQTCNFPEAYAWAVQLWSDMFAAHPLTTEFGTWKNLHDALAISSDLRLKTVEKALFYAIVVSPDIHLEVPSSAETPSDAQIPHSSDLIASSHTQLSRRDYQRCSQLMHIIINHFTPMLFQPQTAGHMQCTDVLADRWMPLVVQPALANDGVYKPLETLRSMANIDWANEGLCESCISEKRKEWKEDAIDIWDRMDEWIELIDRNE</sequence>
<feature type="region of interest" description="Disordered" evidence="1">
    <location>
        <begin position="46"/>
        <end position="74"/>
    </location>
</feature>
<evidence type="ECO:0000313" key="4">
    <source>
        <dbReference type="Proteomes" id="UP000294933"/>
    </source>
</evidence>
<dbReference type="Proteomes" id="UP000294933">
    <property type="component" value="Unassembled WGS sequence"/>
</dbReference>
<feature type="domain" description="BTB" evidence="2">
    <location>
        <begin position="15"/>
        <end position="109"/>
    </location>
</feature>
<dbReference type="OrthoDB" id="3249359at2759"/>
<dbReference type="Gene3D" id="3.30.710.10">
    <property type="entry name" value="Potassium Channel Kv1.1, Chain A"/>
    <property type="match status" value="1"/>
</dbReference>
<feature type="compositionally biased region" description="Basic and acidic residues" evidence="1">
    <location>
        <begin position="61"/>
        <end position="74"/>
    </location>
</feature>
<dbReference type="EMBL" id="ML170180">
    <property type="protein sequence ID" value="TDL21472.1"/>
    <property type="molecule type" value="Genomic_DNA"/>
</dbReference>
<accession>A0A4Y7Q2V3</accession>
<organism evidence="3 4">
    <name type="scientific">Rickenella mellea</name>
    <dbReference type="NCBI Taxonomy" id="50990"/>
    <lineage>
        <taxon>Eukaryota</taxon>
        <taxon>Fungi</taxon>
        <taxon>Dikarya</taxon>
        <taxon>Basidiomycota</taxon>
        <taxon>Agaricomycotina</taxon>
        <taxon>Agaricomycetes</taxon>
        <taxon>Hymenochaetales</taxon>
        <taxon>Rickenellaceae</taxon>
        <taxon>Rickenella</taxon>
    </lineage>
</organism>
<gene>
    <name evidence="3" type="ORF">BD410DRAFT_789578</name>
</gene>
<evidence type="ECO:0000259" key="2">
    <source>
        <dbReference type="PROSITE" id="PS50097"/>
    </source>
</evidence>
<proteinExistence type="predicted"/>
<dbReference type="STRING" id="50990.A0A4Y7Q2V3"/>
<dbReference type="AlphaFoldDB" id="A0A4Y7Q2V3"/>
<reference evidence="3 4" key="1">
    <citation type="submission" date="2018-06" db="EMBL/GenBank/DDBJ databases">
        <title>A transcriptomic atlas of mushroom development highlights an independent origin of complex multicellularity.</title>
        <authorList>
            <consortium name="DOE Joint Genome Institute"/>
            <person name="Krizsan K."/>
            <person name="Almasi E."/>
            <person name="Merenyi Z."/>
            <person name="Sahu N."/>
            <person name="Viragh M."/>
            <person name="Koszo T."/>
            <person name="Mondo S."/>
            <person name="Kiss B."/>
            <person name="Balint B."/>
            <person name="Kues U."/>
            <person name="Barry K."/>
            <person name="Hegedus J.C."/>
            <person name="Henrissat B."/>
            <person name="Johnson J."/>
            <person name="Lipzen A."/>
            <person name="Ohm R."/>
            <person name="Nagy I."/>
            <person name="Pangilinan J."/>
            <person name="Yan J."/>
            <person name="Xiong Y."/>
            <person name="Grigoriev I.V."/>
            <person name="Hibbett D.S."/>
            <person name="Nagy L.G."/>
        </authorList>
    </citation>
    <scope>NUCLEOTIDE SEQUENCE [LARGE SCALE GENOMIC DNA]</scope>
    <source>
        <strain evidence="3 4">SZMC22713</strain>
    </source>
</reference>
<dbReference type="InterPro" id="IPR011333">
    <property type="entry name" value="SKP1/BTB/POZ_sf"/>
</dbReference>
<protein>
    <recommendedName>
        <fullName evidence="2">BTB domain-containing protein</fullName>
    </recommendedName>
</protein>
<evidence type="ECO:0000256" key="1">
    <source>
        <dbReference type="SAM" id="MobiDB-lite"/>
    </source>
</evidence>